<dbReference type="Proteomes" id="UP000019199">
    <property type="component" value="Unassembled WGS sequence"/>
</dbReference>
<reference evidence="1 2" key="1">
    <citation type="submission" date="2013-10" db="EMBL/GenBank/DDBJ databases">
        <title>Antibiotic resistance diversity of beta-lactamase producers in the General Hospital Vienna.</title>
        <authorList>
            <person name="Barisic I."/>
            <person name="Mitteregger D."/>
            <person name="Hirschl A.M."/>
            <person name="Noehammer C."/>
            <person name="Wiesinger-Mayr H."/>
        </authorList>
    </citation>
    <scope>NUCLEOTIDE SEQUENCE [LARGE SCALE GENOMIC DNA]</scope>
    <source>
        <strain evidence="1 2">ISC7</strain>
    </source>
</reference>
<keyword evidence="1" id="KW-0456">Lyase</keyword>
<evidence type="ECO:0000313" key="2">
    <source>
        <dbReference type="Proteomes" id="UP000019199"/>
    </source>
</evidence>
<comment type="caution">
    <text evidence="1">The sequence shown here is derived from an EMBL/GenBank/DDBJ whole genome shotgun (WGS) entry which is preliminary data.</text>
</comment>
<protein>
    <submittedName>
        <fullName evidence="1">Ribosomal large subunit pseudouridine synthase E</fullName>
        <ecNumber evidence="1">4.2.1.70</ecNumber>
    </submittedName>
</protein>
<accession>W1FBT7</accession>
<dbReference type="GO" id="GO:0009982">
    <property type="term" value="F:pseudouridine synthase activity"/>
    <property type="evidence" value="ECO:0007669"/>
    <property type="project" value="InterPro"/>
</dbReference>
<dbReference type="InterPro" id="IPR020094">
    <property type="entry name" value="TruA/RsuA/RluB/E/F_N"/>
</dbReference>
<organism evidence="1 2">
    <name type="scientific">Escherichia coli ISC7</name>
    <dbReference type="NCBI Taxonomy" id="1432555"/>
    <lineage>
        <taxon>Bacteria</taxon>
        <taxon>Pseudomonadati</taxon>
        <taxon>Pseudomonadota</taxon>
        <taxon>Gammaproteobacteria</taxon>
        <taxon>Enterobacterales</taxon>
        <taxon>Enterobacteriaceae</taxon>
        <taxon>Escherichia</taxon>
    </lineage>
</organism>
<dbReference type="AlphaFoldDB" id="W1FBT7"/>
<sequence length="47" mass="5450">MILFNKPYDVLPQFTDEAGRKTLKEFIPVQAFMQQVVLTAIAKGYWC</sequence>
<dbReference type="EMBL" id="CBWN010000193">
    <property type="protein sequence ID" value="CDL30562.1"/>
    <property type="molecule type" value="Genomic_DNA"/>
</dbReference>
<dbReference type="Gene3D" id="3.30.70.580">
    <property type="entry name" value="Pseudouridine synthase I, catalytic domain, N-terminal subdomain"/>
    <property type="match status" value="1"/>
</dbReference>
<evidence type="ECO:0000313" key="1">
    <source>
        <dbReference type="EMBL" id="CDL30562.1"/>
    </source>
</evidence>
<dbReference type="GO" id="GO:0004730">
    <property type="term" value="F:pseudouridylate synthase activity"/>
    <property type="evidence" value="ECO:0007669"/>
    <property type="project" value="UniProtKB-EC"/>
</dbReference>
<name>W1FBT7_ECOLX</name>
<proteinExistence type="predicted"/>
<dbReference type="EC" id="4.2.1.70" evidence="1"/>
<dbReference type="GO" id="GO:0003723">
    <property type="term" value="F:RNA binding"/>
    <property type="evidence" value="ECO:0007669"/>
    <property type="project" value="InterPro"/>
</dbReference>